<dbReference type="Proteomes" id="UP000440004">
    <property type="component" value="Unassembled WGS sequence"/>
</dbReference>
<evidence type="ECO:0000313" key="2">
    <source>
        <dbReference type="Proteomes" id="UP000440004"/>
    </source>
</evidence>
<keyword evidence="2" id="KW-1185">Reference proteome</keyword>
<comment type="caution">
    <text evidence="1">The sequence shown here is derived from an EMBL/GenBank/DDBJ whole genome shotgun (WGS) entry which is preliminary data.</text>
</comment>
<accession>A0A6A7KA38</accession>
<protein>
    <submittedName>
        <fullName evidence="1">Uncharacterized protein</fullName>
    </submittedName>
</protein>
<gene>
    <name evidence="1" type="ORF">GC105_10700</name>
</gene>
<proteinExistence type="predicted"/>
<sequence length="123" mass="13300">MTYIDKAYFEEYSDMVIDDDEFGVLSKRSEDIINSLTGDLQGVEFISLPSSFQEKVKKATAAQVETLYLQGGTESMVGGNISGASIGKFSYNTGGSQSNMPVSPLISMYLGRTGLLYQGVTVI</sequence>
<name>A0A6A7KA38_9FIRM</name>
<dbReference type="EMBL" id="WHNX01000015">
    <property type="protein sequence ID" value="MPW26256.1"/>
    <property type="molecule type" value="Genomic_DNA"/>
</dbReference>
<organism evidence="1 2">
    <name type="scientific">Alkalibaculum sporogenes</name>
    <dbReference type="NCBI Taxonomy" id="2655001"/>
    <lineage>
        <taxon>Bacteria</taxon>
        <taxon>Bacillati</taxon>
        <taxon>Bacillota</taxon>
        <taxon>Clostridia</taxon>
        <taxon>Eubacteriales</taxon>
        <taxon>Eubacteriaceae</taxon>
        <taxon>Alkalibaculum</taxon>
    </lineage>
</organism>
<dbReference type="RefSeq" id="WP_152804582.1">
    <property type="nucleotide sequence ID" value="NZ_WHNX01000015.1"/>
</dbReference>
<dbReference type="AlphaFoldDB" id="A0A6A7KA38"/>
<reference evidence="1 2" key="1">
    <citation type="submission" date="2019-10" db="EMBL/GenBank/DDBJ databases">
        <title>Alkalibaculum tamaniensis sp.nov., a new alkaliphilic acetogen, isolated on methoxylated aromatics from a mud volcano.</title>
        <authorList>
            <person name="Khomyakova M.A."/>
            <person name="Merkel A.Y."/>
            <person name="Bonch-Osmolovskaya E.A."/>
            <person name="Slobodkin A.I."/>
        </authorList>
    </citation>
    <scope>NUCLEOTIDE SEQUENCE [LARGE SCALE GENOMIC DNA]</scope>
    <source>
        <strain evidence="1 2">M08DMB</strain>
    </source>
</reference>
<evidence type="ECO:0000313" key="1">
    <source>
        <dbReference type="EMBL" id="MPW26256.1"/>
    </source>
</evidence>